<dbReference type="Gene3D" id="3.30.1540.10">
    <property type="entry name" value="formyl-coa transferase, domain 3"/>
    <property type="match status" value="1"/>
</dbReference>
<feature type="region of interest" description="Disordered" evidence="7">
    <location>
        <begin position="825"/>
        <end position="862"/>
    </location>
</feature>
<evidence type="ECO:0000313" key="9">
    <source>
        <dbReference type="EMBL" id="EGS21631.1"/>
    </source>
</evidence>
<keyword evidence="4 6" id="KW-0863">Zinc-finger</keyword>
<feature type="compositionally biased region" description="Polar residues" evidence="7">
    <location>
        <begin position="565"/>
        <end position="579"/>
    </location>
</feature>
<evidence type="ECO:0000256" key="1">
    <source>
        <dbReference type="ARBA" id="ARBA00008383"/>
    </source>
</evidence>
<dbReference type="InterPro" id="IPR011011">
    <property type="entry name" value="Znf_FYVE_PHD"/>
</dbReference>
<feature type="compositionally biased region" description="Basic and acidic residues" evidence="7">
    <location>
        <begin position="456"/>
        <end position="467"/>
    </location>
</feature>
<keyword evidence="2" id="KW-0808">Transferase</keyword>
<dbReference type="SUPFAM" id="SSF57903">
    <property type="entry name" value="FYVE/PHD zinc finger"/>
    <property type="match status" value="1"/>
</dbReference>
<dbReference type="PROSITE" id="PS50016">
    <property type="entry name" value="ZF_PHD_2"/>
    <property type="match status" value="1"/>
</dbReference>
<feature type="compositionally biased region" description="Low complexity" evidence="7">
    <location>
        <begin position="894"/>
        <end position="909"/>
    </location>
</feature>
<feature type="region of interest" description="Disordered" evidence="7">
    <location>
        <begin position="565"/>
        <end position="600"/>
    </location>
</feature>
<feature type="compositionally biased region" description="Pro residues" evidence="7">
    <location>
        <begin position="488"/>
        <end position="504"/>
    </location>
</feature>
<dbReference type="GO" id="GO:0047369">
    <property type="term" value="F:succinate-hydroxymethylglutarate CoA-transferase activity"/>
    <property type="evidence" value="ECO:0007669"/>
    <property type="project" value="TreeGrafter"/>
</dbReference>
<dbReference type="InterPro" id="IPR050483">
    <property type="entry name" value="CoA-transferase_III_domain"/>
</dbReference>
<dbReference type="SMART" id="SM00249">
    <property type="entry name" value="PHD"/>
    <property type="match status" value="1"/>
</dbReference>
<feature type="domain" description="PHD-type" evidence="8">
    <location>
        <begin position="764"/>
        <end position="820"/>
    </location>
</feature>
<feature type="region of interest" description="Disordered" evidence="7">
    <location>
        <begin position="894"/>
        <end position="913"/>
    </location>
</feature>
<feature type="compositionally biased region" description="Low complexity" evidence="7">
    <location>
        <begin position="584"/>
        <end position="600"/>
    </location>
</feature>
<dbReference type="InterPro" id="IPR001965">
    <property type="entry name" value="Znf_PHD"/>
</dbReference>
<keyword evidence="3" id="KW-0479">Metal-binding</keyword>
<accession>G0S6H6</accession>
<dbReference type="eggNOG" id="KOG3957">
    <property type="taxonomic scope" value="Eukaryota"/>
</dbReference>
<dbReference type="Pfam" id="PF00628">
    <property type="entry name" value="PHD"/>
    <property type="match status" value="1"/>
</dbReference>
<name>G0S6H6_CHATD</name>
<dbReference type="InterPro" id="IPR013083">
    <property type="entry name" value="Znf_RING/FYVE/PHD"/>
</dbReference>
<evidence type="ECO:0000259" key="8">
    <source>
        <dbReference type="PROSITE" id="PS50016"/>
    </source>
</evidence>
<dbReference type="FunFam" id="3.30.1540.10:FF:000005">
    <property type="entry name" value="succinate--hydroxymethylglutarate CoA-transferase isoform X4"/>
    <property type="match status" value="1"/>
</dbReference>
<evidence type="ECO:0000256" key="3">
    <source>
        <dbReference type="ARBA" id="ARBA00022723"/>
    </source>
</evidence>
<dbReference type="eggNOG" id="KOG4323">
    <property type="taxonomic scope" value="Eukaryota"/>
</dbReference>
<dbReference type="AlphaFoldDB" id="G0S6H6"/>
<dbReference type="STRING" id="759272.G0S6H6"/>
<dbReference type="PANTHER" id="PTHR48207">
    <property type="entry name" value="SUCCINATE--HYDROXYMETHYLGLUTARATE COA-TRANSFERASE"/>
    <property type="match status" value="1"/>
</dbReference>
<reference evidence="9 10" key="1">
    <citation type="journal article" date="2011" name="Cell">
        <title>Insight into structure and assembly of the nuclear pore complex by utilizing the genome of a eukaryotic thermophile.</title>
        <authorList>
            <person name="Amlacher S."/>
            <person name="Sarges P."/>
            <person name="Flemming D."/>
            <person name="van Noort V."/>
            <person name="Kunze R."/>
            <person name="Devos D.P."/>
            <person name="Arumugam M."/>
            <person name="Bork P."/>
            <person name="Hurt E."/>
        </authorList>
    </citation>
    <scope>NUCLEOTIDE SEQUENCE [LARGE SCALE GENOMIC DNA]</scope>
    <source>
        <strain evidence="10">DSM 1495 / CBS 144.50 / IMI 039719</strain>
    </source>
</reference>
<proteinExistence type="inferred from homology"/>
<dbReference type="GO" id="GO:0005739">
    <property type="term" value="C:mitochondrion"/>
    <property type="evidence" value="ECO:0007669"/>
    <property type="project" value="TreeGrafter"/>
</dbReference>
<dbReference type="InterPro" id="IPR023606">
    <property type="entry name" value="CoA-Trfase_III_dom_1_sf"/>
</dbReference>
<protein>
    <recommendedName>
        <fullName evidence="8">PHD-type domain-containing protein</fullName>
    </recommendedName>
</protein>
<dbReference type="EMBL" id="GL988041">
    <property type="protein sequence ID" value="EGS21631.1"/>
    <property type="molecule type" value="Genomic_DNA"/>
</dbReference>
<comment type="similarity">
    <text evidence="1">Belongs to the CoA-transferase III family.</text>
</comment>
<dbReference type="Pfam" id="PF02515">
    <property type="entry name" value="CoA_transf_3"/>
    <property type="match status" value="1"/>
</dbReference>
<dbReference type="HOGENOM" id="CLU_294399_0_0_1"/>
<organism evidence="10">
    <name type="scientific">Chaetomium thermophilum (strain DSM 1495 / CBS 144.50 / IMI 039719)</name>
    <name type="common">Thermochaetoides thermophila</name>
    <dbReference type="NCBI Taxonomy" id="759272"/>
    <lineage>
        <taxon>Eukaryota</taxon>
        <taxon>Fungi</taxon>
        <taxon>Dikarya</taxon>
        <taxon>Ascomycota</taxon>
        <taxon>Pezizomycotina</taxon>
        <taxon>Sordariomycetes</taxon>
        <taxon>Sordariomycetidae</taxon>
        <taxon>Sordariales</taxon>
        <taxon>Chaetomiaceae</taxon>
        <taxon>Thermochaetoides</taxon>
    </lineage>
</organism>
<dbReference type="Gene3D" id="3.40.50.10540">
    <property type="entry name" value="Crotonobetainyl-coa:carnitine coa-transferase, domain 1"/>
    <property type="match status" value="1"/>
</dbReference>
<dbReference type="GeneID" id="18257533"/>
<dbReference type="InterPro" id="IPR003673">
    <property type="entry name" value="CoA-Trfase_fam_III"/>
</dbReference>
<evidence type="ECO:0000256" key="4">
    <source>
        <dbReference type="ARBA" id="ARBA00022771"/>
    </source>
</evidence>
<feature type="region of interest" description="Disordered" evidence="7">
    <location>
        <begin position="436"/>
        <end position="504"/>
    </location>
</feature>
<feature type="region of interest" description="Disordered" evidence="7">
    <location>
        <begin position="939"/>
        <end position="974"/>
    </location>
</feature>
<dbReference type="OMA" id="KDEQAPW"/>
<keyword evidence="10" id="KW-1185">Reference proteome</keyword>
<dbReference type="InterPro" id="IPR019787">
    <property type="entry name" value="Znf_PHD-finger"/>
</dbReference>
<dbReference type="KEGG" id="cthr:CTHT_0034950"/>
<dbReference type="OrthoDB" id="5863171at2759"/>
<evidence type="ECO:0000256" key="6">
    <source>
        <dbReference type="PROSITE-ProRule" id="PRU00146"/>
    </source>
</evidence>
<feature type="compositionally biased region" description="Polar residues" evidence="7">
    <location>
        <begin position="721"/>
        <end position="733"/>
    </location>
</feature>
<evidence type="ECO:0000256" key="5">
    <source>
        <dbReference type="ARBA" id="ARBA00022833"/>
    </source>
</evidence>
<dbReference type="SUPFAM" id="SSF89796">
    <property type="entry name" value="CoA-transferase family III (CaiB/BaiF)"/>
    <property type="match status" value="1"/>
</dbReference>
<dbReference type="GO" id="GO:0008270">
    <property type="term" value="F:zinc ion binding"/>
    <property type="evidence" value="ECO:0007669"/>
    <property type="project" value="UniProtKB-KW"/>
</dbReference>
<dbReference type="InterPro" id="IPR044855">
    <property type="entry name" value="CoA-Trfase_III_dom3_sf"/>
</dbReference>
<evidence type="ECO:0000313" key="10">
    <source>
        <dbReference type="Proteomes" id="UP000008066"/>
    </source>
</evidence>
<feature type="region of interest" description="Disordered" evidence="7">
    <location>
        <begin position="657"/>
        <end position="758"/>
    </location>
</feature>
<feature type="compositionally biased region" description="Basic and acidic residues" evidence="7">
    <location>
        <begin position="958"/>
        <end position="968"/>
    </location>
</feature>
<evidence type="ECO:0000256" key="7">
    <source>
        <dbReference type="SAM" id="MobiDB-lite"/>
    </source>
</evidence>
<gene>
    <name evidence="9" type="ORF">CTHT_0034950</name>
</gene>
<dbReference type="RefSeq" id="XP_006693927.1">
    <property type="nucleotide sequence ID" value="XM_006693864.1"/>
</dbReference>
<evidence type="ECO:0000256" key="2">
    <source>
        <dbReference type="ARBA" id="ARBA00022679"/>
    </source>
</evidence>
<sequence>MFRLLTVSRRLLRTGTLNPAGPRRFTVSAVMAADGTLPLEGYRVLDMTRVLAGPYCTQILGDLGAEVIKIEHPIRGDDTRAWGPPYAPYKSSSAHQGPGESAYFLGVNRNKKSLALSFQDPAGVEILHKLAAKCDILVENYIPGSLKKYGLDYETIHKINPSLVYASITGYGQTGPYSQRAGYDVMVEAEFGLMHITGTRDGPPVKVGVAVTDLTTGLYTCTSIMAALIARAKTGKGQHIDAALSDCQTVTLANIASSCLISGEKDTGRWGTAHPSIVPYRAFKTKDGDVLFGGGNDRLFGILCDGLGCPEWKDDPRYKTNALRVANRDELETEIEKITVTKTTQEWLEVFEGKGMPYAAVNDIQGTLNHEHTKARNMVTEVEHPECGPIKLLNSPIKFSETKPKIRSPPPTLGQHTDEILREHLGMSEHEIKSLRDRGIIRSKGQTMADSGTSKDSSKSDGGHSVKDTASTSAGARASEAETEPKPAVTPTPPSSIPPTRPPYIPQFTAATQMILSRLKGEPSSLSTALSQAARSPSVTSAISTSSYEDVKRRLVMSMNTSTSLTMKMPSSSSTQSMPATLPMPSAMTVSTTPTTTTTTTTMMTTTTTAAAAAAVNSTSATTTIGPARSSISTAGMSAIRKVQAGLTSITKSPVAKVAQNKTAPMESKIKKLKTSAIVPRGVGSKRKRARNKDDDDDDDDASSASSFSEQSGSEAPIDGASQSMPLTTTKSGRSVMKPDSYNPAAMEAASKKRANYGKRTTEQALCKNCTRMYSPAGNRMVFCDGCNDGWHQLCHDPWIQDDVVGDQARGWFCSACTTKRHQQQQQQQQQQPQQQPQPKRQKTDPRPARESWASRPPQQKRAYLSTLSQQELVSLLMLALEMHPDLPIFPASPSGAGAASSHGTAGQAPRSLFAGTSTDGLFSRAEAHPTGQINYVRKISNANGNGNGKGRGSANGTKKEKEETPRLEEEEGFDPLAALWPKPGMGLYRQLPPDTEDNDRLVDQGDFEAFSSIIFDDRGRKVEENGMPV</sequence>
<dbReference type="PANTHER" id="PTHR48207:SF3">
    <property type="entry name" value="SUCCINATE--HYDROXYMETHYLGLUTARATE COA-TRANSFERASE"/>
    <property type="match status" value="1"/>
</dbReference>
<dbReference type="Proteomes" id="UP000008066">
    <property type="component" value="Unassembled WGS sequence"/>
</dbReference>
<dbReference type="CDD" id="cd15502">
    <property type="entry name" value="PHD_Phf1p_Phf2p_like"/>
    <property type="match status" value="1"/>
</dbReference>
<feature type="compositionally biased region" description="Low complexity" evidence="7">
    <location>
        <begin position="825"/>
        <end position="839"/>
    </location>
</feature>
<dbReference type="Gene3D" id="3.30.40.10">
    <property type="entry name" value="Zinc/RING finger domain, C3HC4 (zinc finger)"/>
    <property type="match status" value="1"/>
</dbReference>
<keyword evidence="5" id="KW-0862">Zinc</keyword>